<evidence type="ECO:0000259" key="3">
    <source>
        <dbReference type="Pfam" id="PF13373"/>
    </source>
</evidence>
<dbReference type="InterPro" id="IPR045226">
    <property type="entry name" value="Dsc3"/>
</dbReference>
<dbReference type="RefSeq" id="XP_018986041.1">
    <property type="nucleotide sequence ID" value="XM_019126989.1"/>
</dbReference>
<protein>
    <recommendedName>
        <fullName evidence="6">Ubiquitin-like domain-containing protein</fullName>
    </recommendedName>
</protein>
<dbReference type="Pfam" id="PF13373">
    <property type="entry name" value="Dsc3_C"/>
    <property type="match status" value="1"/>
</dbReference>
<feature type="domain" description="DSC E3 ubiquitin ligase complex subunit 3 ubiquitin-like" evidence="2">
    <location>
        <begin position="8"/>
        <end position="102"/>
    </location>
</feature>
<dbReference type="GO" id="GO:0044695">
    <property type="term" value="C:Dsc E3 ubiquitin ligase complex"/>
    <property type="evidence" value="ECO:0007669"/>
    <property type="project" value="InterPro"/>
</dbReference>
<evidence type="ECO:0000313" key="5">
    <source>
        <dbReference type="Proteomes" id="UP000094336"/>
    </source>
</evidence>
<gene>
    <name evidence="4" type="ORF">BABINDRAFT_126289</name>
</gene>
<keyword evidence="1" id="KW-0812">Transmembrane</keyword>
<reference evidence="5" key="1">
    <citation type="submission" date="2016-05" db="EMBL/GenBank/DDBJ databases">
        <title>Comparative genomics of biotechnologically important yeasts.</title>
        <authorList>
            <consortium name="DOE Joint Genome Institute"/>
            <person name="Riley R."/>
            <person name="Haridas S."/>
            <person name="Wolfe K.H."/>
            <person name="Lopes M.R."/>
            <person name="Hittinger C.T."/>
            <person name="Goker M."/>
            <person name="Salamov A."/>
            <person name="Wisecaver J."/>
            <person name="Long T.M."/>
            <person name="Aerts A.L."/>
            <person name="Barry K."/>
            <person name="Choi C."/>
            <person name="Clum A."/>
            <person name="Coughlan A.Y."/>
            <person name="Deshpande S."/>
            <person name="Douglass A.P."/>
            <person name="Hanson S.J."/>
            <person name="Klenk H.-P."/>
            <person name="Labutti K."/>
            <person name="Lapidus A."/>
            <person name="Lindquist E."/>
            <person name="Lipzen A."/>
            <person name="Meier-Kolthoff J.P."/>
            <person name="Ohm R.A."/>
            <person name="Otillar R.P."/>
            <person name="Pangilinan J."/>
            <person name="Peng Y."/>
            <person name="Rokas A."/>
            <person name="Rosa C.A."/>
            <person name="Scheuner C."/>
            <person name="Sibirny A.A."/>
            <person name="Slot J.C."/>
            <person name="Stielow J.B."/>
            <person name="Sun H."/>
            <person name="Kurtzman C.P."/>
            <person name="Blackwell M."/>
            <person name="Grigoriev I.V."/>
            <person name="Jeffries T.W."/>
        </authorList>
    </citation>
    <scope>NUCLEOTIDE SEQUENCE [LARGE SCALE GENOMIC DNA]</scope>
    <source>
        <strain evidence="5">NRRL Y-12698</strain>
    </source>
</reference>
<proteinExistence type="predicted"/>
<dbReference type="GeneID" id="30144843"/>
<evidence type="ECO:0000259" key="2">
    <source>
        <dbReference type="Pfam" id="PF10302"/>
    </source>
</evidence>
<name>A0A1E3QSN2_9ASCO</name>
<dbReference type="Pfam" id="PF10302">
    <property type="entry name" value="Dsc3_N"/>
    <property type="match status" value="1"/>
</dbReference>
<dbReference type="PANTHER" id="PTHR28049:SF1">
    <property type="entry name" value="DSC E3 UBIQUITIN LIGASE COMPLEX SUBUNIT 3"/>
    <property type="match status" value="1"/>
</dbReference>
<dbReference type="InterPro" id="IPR019413">
    <property type="entry name" value="Dsc3_ub-like_dom"/>
</dbReference>
<keyword evidence="5" id="KW-1185">Reference proteome</keyword>
<dbReference type="GO" id="GO:0005783">
    <property type="term" value="C:endoplasmic reticulum"/>
    <property type="evidence" value="ECO:0007669"/>
    <property type="project" value="TreeGrafter"/>
</dbReference>
<sequence>MPQPDPLIIVIRFSDGIPDLQIPVPASQTVTTTGIRRNIRSERNPETGLKRLRLLYNGRMLTGRTNFAREVFKYIPPPPPSDNAGSTPEPYLLYVHCLIGDDLTAAEIADEDKLDQLQQETQDSSHTGVVPPPSGFDRLRDAGFSQEDIDELRSQFRAIYGGSDGGEEAEDGQNRETLRQLEDEWIDATVHTDGTDDFNNIVGRMNTTRSAGSGTGNTNRDLLVGLMMGCFFGVLCLILMKDTSLWSKKIRMAMCAGMIVNFSFGLTRSWY</sequence>
<dbReference type="PANTHER" id="PTHR28049">
    <property type="entry name" value="TRANSMEMBRANE PROTEIN YOR223W"/>
    <property type="match status" value="1"/>
</dbReference>
<keyword evidence="1" id="KW-1133">Transmembrane helix</keyword>
<dbReference type="OrthoDB" id="2556122at2759"/>
<keyword evidence="1" id="KW-0472">Membrane</keyword>
<accession>A0A1E3QSN2</accession>
<evidence type="ECO:0008006" key="6">
    <source>
        <dbReference type="Google" id="ProtNLM"/>
    </source>
</evidence>
<dbReference type="EMBL" id="KV454429">
    <property type="protein sequence ID" value="ODQ80713.1"/>
    <property type="molecule type" value="Genomic_DNA"/>
</dbReference>
<dbReference type="AlphaFoldDB" id="A0A1E3QSN2"/>
<organism evidence="4 5">
    <name type="scientific">Babjeviella inositovora NRRL Y-12698</name>
    <dbReference type="NCBI Taxonomy" id="984486"/>
    <lineage>
        <taxon>Eukaryota</taxon>
        <taxon>Fungi</taxon>
        <taxon>Dikarya</taxon>
        <taxon>Ascomycota</taxon>
        <taxon>Saccharomycotina</taxon>
        <taxon>Pichiomycetes</taxon>
        <taxon>Serinales incertae sedis</taxon>
        <taxon>Babjeviella</taxon>
    </lineage>
</organism>
<feature type="domain" description="DSC E3 ubiquitin ligase complex subunit 3 C-terminal" evidence="3">
    <location>
        <begin position="135"/>
        <end position="268"/>
    </location>
</feature>
<evidence type="ECO:0000256" key="1">
    <source>
        <dbReference type="SAM" id="Phobius"/>
    </source>
</evidence>
<evidence type="ECO:0000313" key="4">
    <source>
        <dbReference type="EMBL" id="ODQ80713.1"/>
    </source>
</evidence>
<dbReference type="InterPro" id="IPR025390">
    <property type="entry name" value="Dsc3_C"/>
</dbReference>
<dbReference type="Proteomes" id="UP000094336">
    <property type="component" value="Unassembled WGS sequence"/>
</dbReference>
<feature type="transmembrane region" description="Helical" evidence="1">
    <location>
        <begin position="222"/>
        <end position="240"/>
    </location>
</feature>